<protein>
    <submittedName>
        <fullName evidence="3">Uncharacterized protein</fullName>
    </submittedName>
</protein>
<evidence type="ECO:0000313" key="2">
    <source>
        <dbReference type="Proteomes" id="UP000093561"/>
    </source>
</evidence>
<feature type="region of interest" description="Disordered" evidence="1">
    <location>
        <begin position="187"/>
        <end position="207"/>
    </location>
</feature>
<organism evidence="2 3">
    <name type="scientific">Wuchereria bancrofti</name>
    <dbReference type="NCBI Taxonomy" id="6293"/>
    <lineage>
        <taxon>Eukaryota</taxon>
        <taxon>Metazoa</taxon>
        <taxon>Ecdysozoa</taxon>
        <taxon>Nematoda</taxon>
        <taxon>Chromadorea</taxon>
        <taxon>Rhabditida</taxon>
        <taxon>Spirurina</taxon>
        <taxon>Spiruromorpha</taxon>
        <taxon>Filarioidea</taxon>
        <taxon>Onchocercidae</taxon>
        <taxon>Wuchereria</taxon>
    </lineage>
</organism>
<evidence type="ECO:0000256" key="1">
    <source>
        <dbReference type="SAM" id="MobiDB-lite"/>
    </source>
</evidence>
<accession>A0AAF5PH78</accession>
<dbReference type="AlphaFoldDB" id="A0AAF5PH78"/>
<reference evidence="3" key="3">
    <citation type="submission" date="2024-02" db="UniProtKB">
        <authorList>
            <consortium name="WormBaseParasite"/>
        </authorList>
    </citation>
    <scope>IDENTIFICATION</scope>
    <source>
        <strain evidence="3">pt0022</strain>
    </source>
</reference>
<dbReference type="WBParaSite" id="mrna-Wban_00614">
    <property type="protein sequence ID" value="mrna-Wban_00614"/>
    <property type="gene ID" value="Wban_00614"/>
</dbReference>
<evidence type="ECO:0000313" key="3">
    <source>
        <dbReference type="WBParaSite" id="mrna-Wban_00614"/>
    </source>
</evidence>
<proteinExistence type="predicted"/>
<feature type="region of interest" description="Disordered" evidence="1">
    <location>
        <begin position="24"/>
        <end position="52"/>
    </location>
</feature>
<reference evidence="2" key="2">
    <citation type="journal article" date="2016" name="Mol. Ecol.">
        <title>Population genomics of the filarial nematode parasite Wuchereria bancrofti from mosquitoes.</title>
        <authorList>
            <person name="Small S.T."/>
            <person name="Reimer L.J."/>
            <person name="Tisch D.J."/>
            <person name="King C.L."/>
            <person name="Christensen B.M."/>
            <person name="Siba P.M."/>
            <person name="Kazura J.W."/>
            <person name="Serre D."/>
            <person name="Zimmerman P.A."/>
        </authorList>
    </citation>
    <scope>NUCLEOTIDE SEQUENCE</scope>
    <source>
        <strain evidence="2">pt0022</strain>
    </source>
</reference>
<name>A0AAF5PH78_WUCBA</name>
<feature type="compositionally biased region" description="Polar residues" evidence="1">
    <location>
        <begin position="26"/>
        <end position="48"/>
    </location>
</feature>
<sequence length="207" mass="23209">MADNESSKCDDECEVQHWIHSDQSKIHNTIGETVKSIPSDQQKRSSSPFEGAKRNRCRFSISDILSDKRSTSRTNMSVAPKAGITTSTAEKGIVSLSLPAATNINDEASPYINSQLPRYLHAGVLQQSAHNPWFQPWLSTIRSSIAQEQNLAHSNDKRQAERVHGIIRREPKHISCHVSTERNRSVLHKGHGNSTHSNNFRDDFITT</sequence>
<dbReference type="Proteomes" id="UP000093561">
    <property type="component" value="Unassembled WGS sequence"/>
</dbReference>
<reference evidence="2" key="1">
    <citation type="submission" date="2015-03" db="EMBL/GenBank/DDBJ databases">
        <title>Wuchereria bancrofti Genome Sequencing Papua New Guinea Strain.</title>
        <authorList>
            <person name="Small S.T."/>
            <person name="Serre D."/>
            <person name="Zimmerman P.A."/>
        </authorList>
    </citation>
    <scope>NUCLEOTIDE SEQUENCE [LARGE SCALE GENOMIC DNA]</scope>
    <source>
        <strain evidence="2">pt0022</strain>
    </source>
</reference>